<feature type="domain" description="Cyclic nucleotide-binding" evidence="1">
    <location>
        <begin position="15"/>
        <end position="88"/>
    </location>
</feature>
<comment type="caution">
    <text evidence="2">The sequence shown here is derived from an EMBL/GenBank/DDBJ whole genome shotgun (WGS) entry which is preliminary data.</text>
</comment>
<dbReference type="Gene3D" id="2.60.120.10">
    <property type="entry name" value="Jelly Rolls"/>
    <property type="match status" value="1"/>
</dbReference>
<dbReference type="EMBL" id="SIXF01000004">
    <property type="protein sequence ID" value="TBO43700.1"/>
    <property type="molecule type" value="Genomic_DNA"/>
</dbReference>
<proteinExistence type="predicted"/>
<dbReference type="AlphaFoldDB" id="A0A4Q9HFI4"/>
<sequence length="192" mass="22122">MDQILLNFLAKYILLSEEEKNIIIDLAFFTSFKKGTILLKEGQLSKDSYFVVKGCIRCYYIVDGEEKTTAFYSEAESLTPPCALTNKPSEYYISCLEDSVLSTGDAEPDEELFKKFPKLEKLCRILSEDLHSKSQIAFDNFKISSPEQRYSHLLETRPDLVQRIPQYYLASYLGITPQSLSRMRNRLVKKVS</sequence>
<gene>
    <name evidence="2" type="ORF">EYS08_06615</name>
</gene>
<keyword evidence="3" id="KW-1185">Reference proteome</keyword>
<reference evidence="2 3" key="1">
    <citation type="submission" date="2019-02" db="EMBL/GenBank/DDBJ databases">
        <title>Pedobacter kyonggii whole genome sequence analysis.</title>
        <authorList>
            <person name="Dahal R.H."/>
        </authorList>
    </citation>
    <scope>NUCLEOTIDE SEQUENCE [LARGE SCALE GENOMIC DNA]</scope>
    <source>
        <strain evidence="2 3">K-4-11-1</strain>
    </source>
</reference>
<name>A0A4Q9HFI4_9SPHI</name>
<organism evidence="2 3">
    <name type="scientific">Pedobacter kyonggii</name>
    <dbReference type="NCBI Taxonomy" id="1926871"/>
    <lineage>
        <taxon>Bacteria</taxon>
        <taxon>Pseudomonadati</taxon>
        <taxon>Bacteroidota</taxon>
        <taxon>Sphingobacteriia</taxon>
        <taxon>Sphingobacteriales</taxon>
        <taxon>Sphingobacteriaceae</taxon>
        <taxon>Pedobacter</taxon>
    </lineage>
</organism>
<evidence type="ECO:0000313" key="3">
    <source>
        <dbReference type="Proteomes" id="UP000291819"/>
    </source>
</evidence>
<dbReference type="Proteomes" id="UP000291819">
    <property type="component" value="Unassembled WGS sequence"/>
</dbReference>
<dbReference type="PROSITE" id="PS50042">
    <property type="entry name" value="CNMP_BINDING_3"/>
    <property type="match status" value="1"/>
</dbReference>
<dbReference type="Pfam" id="PF00027">
    <property type="entry name" value="cNMP_binding"/>
    <property type="match status" value="1"/>
</dbReference>
<dbReference type="InterPro" id="IPR000595">
    <property type="entry name" value="cNMP-bd_dom"/>
</dbReference>
<dbReference type="SUPFAM" id="SSF51206">
    <property type="entry name" value="cAMP-binding domain-like"/>
    <property type="match status" value="1"/>
</dbReference>
<dbReference type="OrthoDB" id="758145at2"/>
<evidence type="ECO:0000259" key="1">
    <source>
        <dbReference type="PROSITE" id="PS50042"/>
    </source>
</evidence>
<evidence type="ECO:0000313" key="2">
    <source>
        <dbReference type="EMBL" id="TBO43700.1"/>
    </source>
</evidence>
<dbReference type="CDD" id="cd00038">
    <property type="entry name" value="CAP_ED"/>
    <property type="match status" value="1"/>
</dbReference>
<accession>A0A4Q9HFI4</accession>
<dbReference type="InterPro" id="IPR014710">
    <property type="entry name" value="RmlC-like_jellyroll"/>
</dbReference>
<dbReference type="InterPro" id="IPR018490">
    <property type="entry name" value="cNMP-bd_dom_sf"/>
</dbReference>
<protein>
    <submittedName>
        <fullName evidence="2">Crp/Fnr family transcriptional regulator</fullName>
    </submittedName>
</protein>